<dbReference type="Proteomes" id="UP000664795">
    <property type="component" value="Unassembled WGS sequence"/>
</dbReference>
<keyword evidence="2" id="KW-1185">Reference proteome</keyword>
<dbReference type="RefSeq" id="WP_207334266.1">
    <property type="nucleotide sequence ID" value="NZ_JAFMYU010000003.1"/>
</dbReference>
<protein>
    <submittedName>
        <fullName evidence="1">Uncharacterized protein</fullName>
    </submittedName>
</protein>
<evidence type="ECO:0000313" key="2">
    <source>
        <dbReference type="Proteomes" id="UP000664795"/>
    </source>
</evidence>
<reference evidence="1 2" key="1">
    <citation type="submission" date="2021-03" db="EMBL/GenBank/DDBJ databases">
        <title>Fibrella sp. HMF5036 genome sequencing and assembly.</title>
        <authorList>
            <person name="Kang H."/>
            <person name="Kim H."/>
            <person name="Bae S."/>
            <person name="Joh K."/>
        </authorList>
    </citation>
    <scope>NUCLEOTIDE SEQUENCE [LARGE SCALE GENOMIC DNA]</scope>
    <source>
        <strain evidence="1 2">HMF5036</strain>
    </source>
</reference>
<name>A0A939G4J7_9BACT</name>
<accession>A0A939G4J7</accession>
<organism evidence="1 2">
    <name type="scientific">Fibrella aquatilis</name>
    <dbReference type="NCBI Taxonomy" id="2817059"/>
    <lineage>
        <taxon>Bacteria</taxon>
        <taxon>Pseudomonadati</taxon>
        <taxon>Bacteroidota</taxon>
        <taxon>Cytophagia</taxon>
        <taxon>Cytophagales</taxon>
        <taxon>Spirosomataceae</taxon>
        <taxon>Fibrella</taxon>
    </lineage>
</organism>
<sequence>MMAKEKVMITEITHAIEQTISPAWNQPKKVIKAIEKSAQKLAHKLSRTIKKEGKSLLKVKRNAHKQRS</sequence>
<dbReference type="EMBL" id="JAFMYU010000003">
    <property type="protein sequence ID" value="MBO0930300.1"/>
    <property type="molecule type" value="Genomic_DNA"/>
</dbReference>
<evidence type="ECO:0000313" key="1">
    <source>
        <dbReference type="EMBL" id="MBO0930300.1"/>
    </source>
</evidence>
<proteinExistence type="predicted"/>
<gene>
    <name evidence="1" type="ORF">J2I48_04800</name>
</gene>
<comment type="caution">
    <text evidence="1">The sequence shown here is derived from an EMBL/GenBank/DDBJ whole genome shotgun (WGS) entry which is preliminary data.</text>
</comment>
<dbReference type="AlphaFoldDB" id="A0A939G4J7"/>